<feature type="transmembrane region" description="Helical" evidence="7">
    <location>
        <begin position="203"/>
        <end position="221"/>
    </location>
</feature>
<dbReference type="CDD" id="cd17329">
    <property type="entry name" value="MFS_MdtH_MDR_like"/>
    <property type="match status" value="1"/>
</dbReference>
<keyword evidence="4 7" id="KW-0812">Transmembrane</keyword>
<feature type="transmembrane region" description="Helical" evidence="7">
    <location>
        <begin position="331"/>
        <end position="352"/>
    </location>
</feature>
<dbReference type="SUPFAM" id="SSF103473">
    <property type="entry name" value="MFS general substrate transporter"/>
    <property type="match status" value="1"/>
</dbReference>
<feature type="transmembrane region" description="Helical" evidence="7">
    <location>
        <begin position="358"/>
        <end position="377"/>
    </location>
</feature>
<comment type="caution">
    <text evidence="9">The sequence shown here is derived from an EMBL/GenBank/DDBJ whole genome shotgun (WGS) entry which is preliminary data.</text>
</comment>
<dbReference type="InterPro" id="IPR011701">
    <property type="entry name" value="MFS"/>
</dbReference>
<evidence type="ECO:0000256" key="1">
    <source>
        <dbReference type="ARBA" id="ARBA00004651"/>
    </source>
</evidence>
<feature type="transmembrane region" description="Helical" evidence="7">
    <location>
        <begin position="98"/>
        <end position="122"/>
    </location>
</feature>
<dbReference type="RefSeq" id="WP_125752462.1">
    <property type="nucleotide sequence ID" value="NZ_JBHTON010000054.1"/>
</dbReference>
<dbReference type="Gene3D" id="1.20.1250.20">
    <property type="entry name" value="MFS general substrate transporter like domains"/>
    <property type="match status" value="1"/>
</dbReference>
<keyword evidence="3" id="KW-1003">Cell membrane</keyword>
<gene>
    <name evidence="9" type="ORF">ACFQ5J_13400</name>
</gene>
<organism evidence="9 10">
    <name type="scientific">Lacticaseibacillus baoqingensis</name>
    <dbReference type="NCBI Taxonomy" id="2486013"/>
    <lineage>
        <taxon>Bacteria</taxon>
        <taxon>Bacillati</taxon>
        <taxon>Bacillota</taxon>
        <taxon>Bacilli</taxon>
        <taxon>Lactobacillales</taxon>
        <taxon>Lactobacillaceae</taxon>
        <taxon>Lacticaseibacillus</taxon>
    </lineage>
</organism>
<keyword evidence="5 7" id="KW-1133">Transmembrane helix</keyword>
<feature type="transmembrane region" description="Helical" evidence="7">
    <location>
        <begin position="241"/>
        <end position="260"/>
    </location>
</feature>
<feature type="transmembrane region" description="Helical" evidence="7">
    <location>
        <begin position="12"/>
        <end position="34"/>
    </location>
</feature>
<feature type="transmembrane region" description="Helical" evidence="7">
    <location>
        <begin position="134"/>
        <end position="154"/>
    </location>
</feature>
<feature type="transmembrane region" description="Helical" evidence="7">
    <location>
        <begin position="295"/>
        <end position="319"/>
    </location>
</feature>
<comment type="subcellular location">
    <subcellularLocation>
        <location evidence="1">Cell membrane</location>
        <topology evidence="1">Multi-pass membrane protein</topology>
    </subcellularLocation>
</comment>
<accession>A0ABW4EC09</accession>
<keyword evidence="10" id="KW-1185">Reference proteome</keyword>
<evidence type="ECO:0000256" key="6">
    <source>
        <dbReference type="ARBA" id="ARBA00023136"/>
    </source>
</evidence>
<feature type="transmembrane region" description="Helical" evidence="7">
    <location>
        <begin position="272"/>
        <end position="289"/>
    </location>
</feature>
<dbReference type="PANTHER" id="PTHR23517">
    <property type="entry name" value="RESISTANCE PROTEIN MDTM, PUTATIVE-RELATED-RELATED"/>
    <property type="match status" value="1"/>
</dbReference>
<evidence type="ECO:0000256" key="7">
    <source>
        <dbReference type="SAM" id="Phobius"/>
    </source>
</evidence>
<dbReference type="PANTHER" id="PTHR23517:SF10">
    <property type="entry name" value="MAJOR FACILITATOR SUPERFAMILY (MFS) PROFILE DOMAIN-CONTAINING PROTEIN"/>
    <property type="match status" value="1"/>
</dbReference>
<dbReference type="InterPro" id="IPR020846">
    <property type="entry name" value="MFS_dom"/>
</dbReference>
<evidence type="ECO:0000256" key="2">
    <source>
        <dbReference type="ARBA" id="ARBA00022448"/>
    </source>
</evidence>
<name>A0ABW4EC09_9LACO</name>
<dbReference type="EMBL" id="JBHTON010000054">
    <property type="protein sequence ID" value="MFD1486221.1"/>
    <property type="molecule type" value="Genomic_DNA"/>
</dbReference>
<evidence type="ECO:0000313" key="10">
    <source>
        <dbReference type="Proteomes" id="UP001597252"/>
    </source>
</evidence>
<evidence type="ECO:0000256" key="5">
    <source>
        <dbReference type="ARBA" id="ARBA00022989"/>
    </source>
</evidence>
<protein>
    <submittedName>
        <fullName evidence="9">MDR family MFS transporter</fullName>
    </submittedName>
</protein>
<feature type="transmembrane region" description="Helical" evidence="7">
    <location>
        <begin position="160"/>
        <end position="182"/>
    </location>
</feature>
<evidence type="ECO:0000256" key="4">
    <source>
        <dbReference type="ARBA" id="ARBA00022692"/>
    </source>
</evidence>
<reference evidence="10" key="1">
    <citation type="journal article" date="2019" name="Int. J. Syst. Evol. Microbiol.">
        <title>The Global Catalogue of Microorganisms (GCM) 10K type strain sequencing project: providing services to taxonomists for standard genome sequencing and annotation.</title>
        <authorList>
            <consortium name="The Broad Institute Genomics Platform"/>
            <consortium name="The Broad Institute Genome Sequencing Center for Infectious Disease"/>
            <person name="Wu L."/>
            <person name="Ma J."/>
        </authorList>
    </citation>
    <scope>NUCLEOTIDE SEQUENCE [LARGE SCALE GENOMIC DNA]</scope>
    <source>
        <strain evidence="10">CCM 8903</strain>
    </source>
</reference>
<dbReference type="Proteomes" id="UP001597252">
    <property type="component" value="Unassembled WGS sequence"/>
</dbReference>
<dbReference type="InterPro" id="IPR036259">
    <property type="entry name" value="MFS_trans_sf"/>
</dbReference>
<dbReference type="InterPro" id="IPR050171">
    <property type="entry name" value="MFS_Transporters"/>
</dbReference>
<feature type="transmembrane region" description="Helical" evidence="7">
    <location>
        <begin position="72"/>
        <end position="92"/>
    </location>
</feature>
<dbReference type="Pfam" id="PF07690">
    <property type="entry name" value="MFS_1"/>
    <property type="match status" value="1"/>
</dbReference>
<proteinExistence type="predicted"/>
<evidence type="ECO:0000313" key="9">
    <source>
        <dbReference type="EMBL" id="MFD1486221.1"/>
    </source>
</evidence>
<feature type="transmembrane region" description="Helical" evidence="7">
    <location>
        <begin position="40"/>
        <end position="60"/>
    </location>
</feature>
<evidence type="ECO:0000256" key="3">
    <source>
        <dbReference type="ARBA" id="ARBA00022475"/>
    </source>
</evidence>
<keyword evidence="6 7" id="KW-0472">Membrane</keyword>
<sequence length="382" mass="43039">MRRQQLKLPWLFLGSLITNTGISFIWPLTTIYMHEYLHESLTVSGIVLFINSMATMTGNYCGGRLFDRWQPYWTLLLGISINVLATLGLIFWHGWPAYPLWLVLLGLGNGIVATNVNSYATLVTSRKPSYVFNVLYFMSNLGLVIGTLVVGYVLPLGITYIFILACVMFSLFWVVAWRHFNITRPARHHAEKQHAKQPTRRPNVIWLLVLLFVTWVAYEQWQSNISAFMLQLGMTVRDYSLLWTLNAVLIVVFQPVLTAFDDWLSVHIRARLTTGFSLFVAAFGLLLLAKPYWSFMLAMAVLTLGEVLALPAVSTYVDLFSPRDARGRYQGVVQMLASAGRAVGPLIGALLIDATSYHVLFASLIVTLFAVILSFNFQAARS</sequence>
<keyword evidence="2" id="KW-0813">Transport</keyword>
<dbReference type="PROSITE" id="PS50850">
    <property type="entry name" value="MFS"/>
    <property type="match status" value="1"/>
</dbReference>
<feature type="domain" description="Major facilitator superfamily (MFS) profile" evidence="8">
    <location>
        <begin position="203"/>
        <end position="382"/>
    </location>
</feature>
<evidence type="ECO:0000259" key="8">
    <source>
        <dbReference type="PROSITE" id="PS50850"/>
    </source>
</evidence>